<dbReference type="GO" id="GO:0032968">
    <property type="term" value="P:positive regulation of transcription elongation by RNA polymerase II"/>
    <property type="evidence" value="ECO:0007669"/>
    <property type="project" value="TreeGrafter"/>
</dbReference>
<dbReference type="PANTHER" id="PTHR23146:SF0">
    <property type="entry name" value="RNA POLYMERASE-ASSOCIATED PROTEIN LEO1"/>
    <property type="match status" value="1"/>
</dbReference>
<evidence type="ECO:0000256" key="2">
    <source>
        <dbReference type="SAM" id="SignalP"/>
    </source>
</evidence>
<accession>A0A7C8UPR5</accession>
<feature type="compositionally biased region" description="Acidic residues" evidence="1">
    <location>
        <begin position="82"/>
        <end position="94"/>
    </location>
</feature>
<feature type="region of interest" description="Disordered" evidence="1">
    <location>
        <begin position="46"/>
        <end position="181"/>
    </location>
</feature>
<name>A0A7C8UPR5_ORBOL</name>
<feature type="compositionally biased region" description="Basic and acidic residues" evidence="1">
    <location>
        <begin position="140"/>
        <end position="149"/>
    </location>
</feature>
<gene>
    <name evidence="3" type="ORF">TWF191_000370</name>
</gene>
<feature type="compositionally biased region" description="Acidic residues" evidence="1">
    <location>
        <begin position="111"/>
        <end position="125"/>
    </location>
</feature>
<dbReference type="Pfam" id="PF04004">
    <property type="entry name" value="Leo1"/>
    <property type="match status" value="1"/>
</dbReference>
<dbReference type="PANTHER" id="PTHR23146">
    <property type="entry name" value="LEO1 PROTEIN"/>
    <property type="match status" value="1"/>
</dbReference>
<protein>
    <recommendedName>
        <fullName evidence="5">RNA polymerase-associated protein LEO1</fullName>
    </recommendedName>
</protein>
<organism evidence="3 4">
    <name type="scientific">Orbilia oligospora</name>
    <name type="common">Nematode-trapping fungus</name>
    <name type="synonym">Arthrobotrys oligospora</name>
    <dbReference type="NCBI Taxonomy" id="2813651"/>
    <lineage>
        <taxon>Eukaryota</taxon>
        <taxon>Fungi</taxon>
        <taxon>Dikarya</taxon>
        <taxon>Ascomycota</taxon>
        <taxon>Pezizomycotina</taxon>
        <taxon>Orbiliomycetes</taxon>
        <taxon>Orbiliales</taxon>
        <taxon>Orbiliaceae</taxon>
        <taxon>Orbilia</taxon>
    </lineage>
</organism>
<reference evidence="3 4" key="1">
    <citation type="submission" date="2019-06" db="EMBL/GenBank/DDBJ databases">
        <authorList>
            <person name="Palmer J.M."/>
        </authorList>
    </citation>
    <scope>NUCLEOTIDE SEQUENCE [LARGE SCALE GENOMIC DNA]</scope>
    <source>
        <strain evidence="3 4">TWF191</strain>
    </source>
</reference>
<comment type="caution">
    <text evidence="3">The sequence shown here is derived from an EMBL/GenBank/DDBJ whole genome shotgun (WGS) entry which is preliminary data.</text>
</comment>
<dbReference type="GO" id="GO:1990269">
    <property type="term" value="F:RNA polymerase II C-terminal domain phosphoserine binding"/>
    <property type="evidence" value="ECO:0007669"/>
    <property type="project" value="TreeGrafter"/>
</dbReference>
<dbReference type="InterPro" id="IPR007149">
    <property type="entry name" value="Leo1"/>
</dbReference>
<evidence type="ECO:0000313" key="4">
    <source>
        <dbReference type="Proteomes" id="UP000483672"/>
    </source>
</evidence>
<feature type="region of interest" description="Disordered" evidence="1">
    <location>
        <begin position="400"/>
        <end position="572"/>
    </location>
</feature>
<feature type="compositionally biased region" description="Acidic residues" evidence="1">
    <location>
        <begin position="449"/>
        <end position="480"/>
    </location>
</feature>
<evidence type="ECO:0000256" key="1">
    <source>
        <dbReference type="SAM" id="MobiDB-lite"/>
    </source>
</evidence>
<sequence>MTACVALLVLAFCRQTLNVSNFQPRQGTPSRHLSITPTTYILRSLSVHMSDPPPPRRRAVASDDDDDDDARSISPAPKATEDNLENMFDDDEDEPVPKPRSRRQASHKNSDDEDDLKDDEDDLDADLFGGGSDLDMDDAGPSRKDRTLDDSELDSGDDSGNESRRRRRDNQYDHFVEEERDETSYEVDIGLHKLPQSTDDEVYLLKIPQFISLAPQVFKPETFQAPKLPPDAAITPYTFATTAIRWRHSPYDSSKLESNSRIIQWSDGTFSLQIGSSREGLYDLPTTPLIPPPDKEYNPTHDSFTFLAEPLANSRLVRFFAHATQTMGVVSASNNLITDDIKQMVAARYQASQKRRADDGMKQVELSYKIEDPEKARRDAEALEREVERNRKRIEARKIKEAEAGVGGPRKVRRGAGGMGMDDLEEDEEDGRSYSRKKSGGYSKRDKDDYYDDDDDGFIEQDPDSDEEEEELSESEEEEEYRSSKKKDKKKGKKKKEKRRQREEEEDDEDEEPEAEFTDDEDDKPQRAKSPGKPKARSASEVGDDEDADAELSRAPDRKKRKVIIDDSDDDE</sequence>
<feature type="chain" id="PRO_5029017733" description="RNA polymerase-associated protein LEO1" evidence="2">
    <location>
        <begin position="19"/>
        <end position="572"/>
    </location>
</feature>
<dbReference type="Proteomes" id="UP000483672">
    <property type="component" value="Unassembled WGS sequence"/>
</dbReference>
<keyword evidence="2" id="KW-0732">Signal</keyword>
<dbReference type="GO" id="GO:0016593">
    <property type="term" value="C:Cdc73/Paf1 complex"/>
    <property type="evidence" value="ECO:0007669"/>
    <property type="project" value="InterPro"/>
</dbReference>
<dbReference type="AlphaFoldDB" id="A0A7C8UPR5"/>
<feature type="compositionally biased region" description="Acidic residues" evidence="1">
    <location>
        <begin position="504"/>
        <end position="523"/>
    </location>
</feature>
<dbReference type="EMBL" id="WIPF01000100">
    <property type="protein sequence ID" value="KAF3209457.1"/>
    <property type="molecule type" value="Genomic_DNA"/>
</dbReference>
<evidence type="ECO:0008006" key="5">
    <source>
        <dbReference type="Google" id="ProtNLM"/>
    </source>
</evidence>
<feature type="signal peptide" evidence="2">
    <location>
        <begin position="1"/>
        <end position="18"/>
    </location>
</feature>
<evidence type="ECO:0000313" key="3">
    <source>
        <dbReference type="EMBL" id="KAF3209457.1"/>
    </source>
</evidence>
<feature type="compositionally biased region" description="Basic residues" evidence="1">
    <location>
        <begin position="484"/>
        <end position="499"/>
    </location>
</feature>
<feature type="compositionally biased region" description="Acidic residues" evidence="1">
    <location>
        <begin position="150"/>
        <end position="160"/>
    </location>
</feature>
<proteinExistence type="predicted"/>
<dbReference type="GO" id="GO:0006368">
    <property type="term" value="P:transcription elongation by RNA polymerase II"/>
    <property type="evidence" value="ECO:0007669"/>
    <property type="project" value="InterPro"/>
</dbReference>